<proteinExistence type="predicted"/>
<dbReference type="PANTHER" id="PTHR43464:SF19">
    <property type="entry name" value="UBIQUINONE BIOSYNTHESIS O-METHYLTRANSFERASE, MITOCHONDRIAL"/>
    <property type="match status" value="1"/>
</dbReference>
<dbReference type="InterPro" id="IPR041698">
    <property type="entry name" value="Methyltransf_25"/>
</dbReference>
<evidence type="ECO:0000313" key="5">
    <source>
        <dbReference type="EMBL" id="KYF55180.1"/>
    </source>
</evidence>
<dbReference type="Gene3D" id="3.40.50.150">
    <property type="entry name" value="Vaccinia Virus protein VP39"/>
    <property type="match status" value="1"/>
</dbReference>
<dbReference type="Proteomes" id="UP000075420">
    <property type="component" value="Unassembled WGS sequence"/>
</dbReference>
<evidence type="ECO:0000313" key="6">
    <source>
        <dbReference type="Proteomes" id="UP000075420"/>
    </source>
</evidence>
<dbReference type="SUPFAM" id="SSF53335">
    <property type="entry name" value="S-adenosyl-L-methionine-dependent methyltransferases"/>
    <property type="match status" value="1"/>
</dbReference>
<dbReference type="GO" id="GO:0008168">
    <property type="term" value="F:methyltransferase activity"/>
    <property type="evidence" value="ECO:0007669"/>
    <property type="project" value="UniProtKB-KW"/>
</dbReference>
<dbReference type="Pfam" id="PF13649">
    <property type="entry name" value="Methyltransf_25"/>
    <property type="match status" value="1"/>
</dbReference>
<comment type="caution">
    <text evidence="5">The sequence shown here is derived from an EMBL/GenBank/DDBJ whole genome shotgun (WGS) entry which is preliminary data.</text>
</comment>
<dbReference type="CDD" id="cd02440">
    <property type="entry name" value="AdoMet_MTases"/>
    <property type="match status" value="1"/>
</dbReference>
<accession>A0A150PHN3</accession>
<dbReference type="GO" id="GO:0032259">
    <property type="term" value="P:methylation"/>
    <property type="evidence" value="ECO:0007669"/>
    <property type="project" value="UniProtKB-KW"/>
</dbReference>
<gene>
    <name evidence="5" type="ORF">BE08_07240</name>
</gene>
<name>A0A150PHN3_SORCE</name>
<evidence type="ECO:0000259" key="4">
    <source>
        <dbReference type="Pfam" id="PF13649"/>
    </source>
</evidence>
<reference evidence="5 6" key="1">
    <citation type="submission" date="2014-02" db="EMBL/GenBank/DDBJ databases">
        <title>The small core and large imbalanced accessory genome model reveals a collaborative survival strategy of Sorangium cellulosum strains in nature.</title>
        <authorList>
            <person name="Han K."/>
            <person name="Peng R."/>
            <person name="Blom J."/>
            <person name="Li Y.-Z."/>
        </authorList>
    </citation>
    <scope>NUCLEOTIDE SEQUENCE [LARGE SCALE GENOMIC DNA]</scope>
    <source>
        <strain evidence="5 6">So0157-25</strain>
    </source>
</reference>
<keyword evidence="3" id="KW-0949">S-adenosyl-L-methionine</keyword>
<dbReference type="AlphaFoldDB" id="A0A150PHN3"/>
<dbReference type="PANTHER" id="PTHR43464">
    <property type="entry name" value="METHYLTRANSFERASE"/>
    <property type="match status" value="1"/>
</dbReference>
<feature type="domain" description="Methyltransferase" evidence="4">
    <location>
        <begin position="48"/>
        <end position="141"/>
    </location>
</feature>
<keyword evidence="2" id="KW-0808">Transferase</keyword>
<evidence type="ECO:0000256" key="1">
    <source>
        <dbReference type="ARBA" id="ARBA00022603"/>
    </source>
</evidence>
<organism evidence="5 6">
    <name type="scientific">Sorangium cellulosum</name>
    <name type="common">Polyangium cellulosum</name>
    <dbReference type="NCBI Taxonomy" id="56"/>
    <lineage>
        <taxon>Bacteria</taxon>
        <taxon>Pseudomonadati</taxon>
        <taxon>Myxococcota</taxon>
        <taxon>Polyangia</taxon>
        <taxon>Polyangiales</taxon>
        <taxon>Polyangiaceae</taxon>
        <taxon>Sorangium</taxon>
    </lineage>
</organism>
<dbReference type="InterPro" id="IPR029063">
    <property type="entry name" value="SAM-dependent_MTases_sf"/>
</dbReference>
<keyword evidence="1" id="KW-0489">Methyltransferase</keyword>
<evidence type="ECO:0000256" key="3">
    <source>
        <dbReference type="ARBA" id="ARBA00022691"/>
    </source>
</evidence>
<evidence type="ECO:0000256" key="2">
    <source>
        <dbReference type="ARBA" id="ARBA00022679"/>
    </source>
</evidence>
<dbReference type="EMBL" id="JELY01001608">
    <property type="protein sequence ID" value="KYF55180.1"/>
    <property type="molecule type" value="Genomic_DNA"/>
</dbReference>
<protein>
    <recommendedName>
        <fullName evidence="4">Methyltransferase domain-containing protein</fullName>
    </recommendedName>
</protein>
<sequence length="269" mass="29162">MQSAEQLVRSVYDRIAERYDDRWGRHVKPPQDRLTAGLELAPGARCADIGCGTGIETVEMLRRVTPGEVVGVDCSEEMLCAARARAAAAGLGLSTRRADAAAFLRGAEASSFDVVTLRFCLAYLDWRSALPCLGRVVRPGGRAGILTNLSSSTPQAYAVYCRMADELGLGRVELPVPDSAAQVSEALDRGGLCTVEAWTHRFRLWFGTGAQVAGWLQESGFVTHAALREFPPEVLQPLCDEFAVRLEDYREPEGIPLDFELAGVVAAHP</sequence>